<dbReference type="OrthoDB" id="437708at2759"/>
<dbReference type="EMBL" id="CAJNDS010002822">
    <property type="protein sequence ID" value="CAE7609731.1"/>
    <property type="molecule type" value="Genomic_DNA"/>
</dbReference>
<name>A0A812V4Q5_9DINO</name>
<dbReference type="SMART" id="SM00671">
    <property type="entry name" value="SEL1"/>
    <property type="match status" value="5"/>
</dbReference>
<dbReference type="Gene3D" id="1.25.40.10">
    <property type="entry name" value="Tetratricopeptide repeat domain"/>
    <property type="match status" value="2"/>
</dbReference>
<dbReference type="InterPro" id="IPR006597">
    <property type="entry name" value="Sel1-like"/>
</dbReference>
<accession>A0A812V4Q5</accession>
<proteinExistence type="inferred from homology"/>
<evidence type="ECO:0000313" key="3">
    <source>
        <dbReference type="Proteomes" id="UP000604046"/>
    </source>
</evidence>
<evidence type="ECO:0000256" key="1">
    <source>
        <dbReference type="ARBA" id="ARBA00038101"/>
    </source>
</evidence>
<dbReference type="SUPFAM" id="SSF81901">
    <property type="entry name" value="HCP-like"/>
    <property type="match status" value="1"/>
</dbReference>
<gene>
    <name evidence="2" type="primary">ybeQ</name>
    <name evidence="2" type="ORF">SNAT2548_LOCUS34664</name>
</gene>
<dbReference type="PANTHER" id="PTHR11102:SF160">
    <property type="entry name" value="ERAD-ASSOCIATED E3 UBIQUITIN-PROTEIN LIGASE COMPONENT HRD3"/>
    <property type="match status" value="1"/>
</dbReference>
<dbReference type="InterPro" id="IPR050767">
    <property type="entry name" value="Sel1_AlgK"/>
</dbReference>
<protein>
    <submittedName>
        <fullName evidence="2">YbeQ protein</fullName>
    </submittedName>
</protein>
<reference evidence="2" key="1">
    <citation type="submission" date="2021-02" db="EMBL/GenBank/DDBJ databases">
        <authorList>
            <person name="Dougan E. K."/>
            <person name="Rhodes N."/>
            <person name="Thang M."/>
            <person name="Chan C."/>
        </authorList>
    </citation>
    <scope>NUCLEOTIDE SEQUENCE</scope>
</reference>
<keyword evidence="3" id="KW-1185">Reference proteome</keyword>
<comment type="similarity">
    <text evidence="1">Belongs to the sel-1 family.</text>
</comment>
<sequence>MVNVRMSRRAGSIIRVVADRALEAGEELFTSYGSQDWFLDRHLHAAPMDSNQTHAGEENCSLTPHTLPATAVCATTTGPDPSSEGVLAQYPVEAGTVLSSPMFAFDRTYVSGAPDLLASCAGHPDLDLLVLPILFPGALAHESSSANVAASVHLESSAAELSAYQICDRAAPLGSFRLTALKNITAGERLVVAAFDLPGSPGARLAAVGGVWPEHWMSTSVAQSRLAAAQEGVAVAQFQHAEALRLGGGDAPAALEWYRKAADQGHTEAQLRTGSLLHRELRQLADRKDARMEKAVQEVYQYYTQAASGGCVKAQLLLAELCMDGKFMEVNRTCSATWARRSLESGAARTSLFAETFFELASSFLEGTHGPVDQAPAFFWLQVAAEAGSAQAQYTLGRELMEDLEGATGNEFAAQWLQRAAEQGHEEDLVEASAFGGLDSRSLCQEAQFLLGVALAAMLDFGQMCHSWMQRVAQSLLLFVTALSFLDPTKLYSARRQAMGQGLPQNDSAAAQWFGLAAERGSGSRARGL</sequence>
<dbReference type="InterPro" id="IPR011990">
    <property type="entry name" value="TPR-like_helical_dom_sf"/>
</dbReference>
<dbReference type="AlphaFoldDB" id="A0A812V4Q5"/>
<evidence type="ECO:0000313" key="2">
    <source>
        <dbReference type="EMBL" id="CAE7609731.1"/>
    </source>
</evidence>
<dbReference type="PANTHER" id="PTHR11102">
    <property type="entry name" value="SEL-1-LIKE PROTEIN"/>
    <property type="match status" value="1"/>
</dbReference>
<comment type="caution">
    <text evidence="2">The sequence shown here is derived from an EMBL/GenBank/DDBJ whole genome shotgun (WGS) entry which is preliminary data.</text>
</comment>
<dbReference type="Pfam" id="PF08238">
    <property type="entry name" value="Sel1"/>
    <property type="match status" value="5"/>
</dbReference>
<organism evidence="2 3">
    <name type="scientific">Symbiodinium natans</name>
    <dbReference type="NCBI Taxonomy" id="878477"/>
    <lineage>
        <taxon>Eukaryota</taxon>
        <taxon>Sar</taxon>
        <taxon>Alveolata</taxon>
        <taxon>Dinophyceae</taxon>
        <taxon>Suessiales</taxon>
        <taxon>Symbiodiniaceae</taxon>
        <taxon>Symbiodinium</taxon>
    </lineage>
</organism>
<dbReference type="Proteomes" id="UP000604046">
    <property type="component" value="Unassembled WGS sequence"/>
</dbReference>